<comment type="caution">
    <text evidence="1">The sequence shown here is derived from an EMBL/GenBank/DDBJ whole genome shotgun (WGS) entry which is preliminary data.</text>
</comment>
<proteinExistence type="predicted"/>
<protein>
    <submittedName>
        <fullName evidence="1">Uncharacterized protein</fullName>
    </submittedName>
</protein>
<dbReference type="EMBL" id="JARBHB010000008">
    <property type="protein sequence ID" value="KAJ8877619.1"/>
    <property type="molecule type" value="Genomic_DNA"/>
</dbReference>
<gene>
    <name evidence="1" type="ORF">PR048_022074</name>
</gene>
<sequence>MLELHFNPNQIRIHTQNYQRGKHDNRPKCISNERVQAVHKHIRTIDVCQTHYSLRQKPKREYFYNKDEEGKKKGYSRKRSRLHLRIAEAMGDKLKEYNAKIKEGLENVHTIFIDMKQNIPTPKLTCGRAFYLRNIWTYNVCSMDVGYVFMWEVLLKETMMK</sequence>
<evidence type="ECO:0000313" key="1">
    <source>
        <dbReference type="EMBL" id="KAJ8877619.1"/>
    </source>
</evidence>
<dbReference type="Proteomes" id="UP001159363">
    <property type="component" value="Chromosome 7"/>
</dbReference>
<reference evidence="1 2" key="1">
    <citation type="submission" date="2023-02" db="EMBL/GenBank/DDBJ databases">
        <title>LHISI_Scaffold_Assembly.</title>
        <authorList>
            <person name="Stuart O.P."/>
            <person name="Cleave R."/>
            <person name="Magrath M.J.L."/>
            <person name="Mikheyev A.S."/>
        </authorList>
    </citation>
    <scope>NUCLEOTIDE SEQUENCE [LARGE SCALE GENOMIC DNA]</scope>
    <source>
        <strain evidence="1">Daus_M_001</strain>
        <tissue evidence="1">Leg muscle</tissue>
    </source>
</reference>
<accession>A0ABQ9GZZ5</accession>
<name>A0ABQ9GZZ5_9NEOP</name>
<organism evidence="1 2">
    <name type="scientific">Dryococelus australis</name>
    <dbReference type="NCBI Taxonomy" id="614101"/>
    <lineage>
        <taxon>Eukaryota</taxon>
        <taxon>Metazoa</taxon>
        <taxon>Ecdysozoa</taxon>
        <taxon>Arthropoda</taxon>
        <taxon>Hexapoda</taxon>
        <taxon>Insecta</taxon>
        <taxon>Pterygota</taxon>
        <taxon>Neoptera</taxon>
        <taxon>Polyneoptera</taxon>
        <taxon>Phasmatodea</taxon>
        <taxon>Verophasmatodea</taxon>
        <taxon>Anareolatae</taxon>
        <taxon>Phasmatidae</taxon>
        <taxon>Eurycanthinae</taxon>
        <taxon>Dryococelus</taxon>
    </lineage>
</organism>
<keyword evidence="2" id="KW-1185">Reference proteome</keyword>
<evidence type="ECO:0000313" key="2">
    <source>
        <dbReference type="Proteomes" id="UP001159363"/>
    </source>
</evidence>